<organism evidence="2 3">
    <name type="scientific">Gimesia alba</name>
    <dbReference type="NCBI Taxonomy" id="2527973"/>
    <lineage>
        <taxon>Bacteria</taxon>
        <taxon>Pseudomonadati</taxon>
        <taxon>Planctomycetota</taxon>
        <taxon>Planctomycetia</taxon>
        <taxon>Planctomycetales</taxon>
        <taxon>Planctomycetaceae</taxon>
        <taxon>Gimesia</taxon>
    </lineage>
</organism>
<gene>
    <name evidence="2" type="ORF">Pan241w_17230</name>
</gene>
<evidence type="ECO:0008006" key="4">
    <source>
        <dbReference type="Google" id="ProtNLM"/>
    </source>
</evidence>
<keyword evidence="3" id="KW-1185">Reference proteome</keyword>
<proteinExistence type="predicted"/>
<feature type="transmembrane region" description="Helical" evidence="1">
    <location>
        <begin position="419"/>
        <end position="443"/>
    </location>
</feature>
<dbReference type="EMBL" id="CP036269">
    <property type="protein sequence ID" value="QDT41660.1"/>
    <property type="molecule type" value="Genomic_DNA"/>
</dbReference>
<reference evidence="2 3" key="1">
    <citation type="submission" date="2019-02" db="EMBL/GenBank/DDBJ databases">
        <title>Deep-cultivation of Planctomycetes and their phenomic and genomic characterization uncovers novel biology.</title>
        <authorList>
            <person name="Wiegand S."/>
            <person name="Jogler M."/>
            <person name="Boedeker C."/>
            <person name="Pinto D."/>
            <person name="Vollmers J."/>
            <person name="Rivas-Marin E."/>
            <person name="Kohn T."/>
            <person name="Peeters S.H."/>
            <person name="Heuer A."/>
            <person name="Rast P."/>
            <person name="Oberbeckmann S."/>
            <person name="Bunk B."/>
            <person name="Jeske O."/>
            <person name="Meyerdierks A."/>
            <person name="Storesund J.E."/>
            <person name="Kallscheuer N."/>
            <person name="Luecker S."/>
            <person name="Lage O.M."/>
            <person name="Pohl T."/>
            <person name="Merkel B.J."/>
            <person name="Hornburger P."/>
            <person name="Mueller R.-W."/>
            <person name="Bruemmer F."/>
            <person name="Labrenz M."/>
            <person name="Spormann A.M."/>
            <person name="Op den Camp H."/>
            <person name="Overmann J."/>
            <person name="Amann R."/>
            <person name="Jetten M.S.M."/>
            <person name="Mascher T."/>
            <person name="Medema M.H."/>
            <person name="Devos D.P."/>
            <person name="Kaster A.-K."/>
            <person name="Ovreas L."/>
            <person name="Rohde M."/>
            <person name="Galperin M.Y."/>
            <person name="Jogler C."/>
        </authorList>
    </citation>
    <scope>NUCLEOTIDE SEQUENCE [LARGE SCALE GENOMIC DNA]</scope>
    <source>
        <strain evidence="2 3">Pan241w</strain>
    </source>
</reference>
<name>A0A517RCQ5_9PLAN</name>
<protein>
    <recommendedName>
        <fullName evidence="4">Natural resistance-associated macrophage protein</fullName>
    </recommendedName>
</protein>
<feature type="transmembrane region" description="Helical" evidence="1">
    <location>
        <begin position="143"/>
        <end position="162"/>
    </location>
</feature>
<keyword evidence="1" id="KW-1133">Transmembrane helix</keyword>
<dbReference type="NCBIfam" id="NF037982">
    <property type="entry name" value="Nramp_1"/>
    <property type="match status" value="1"/>
</dbReference>
<dbReference type="KEGG" id="gaz:Pan241w_17230"/>
<accession>A0A517RCQ5</accession>
<evidence type="ECO:0000256" key="1">
    <source>
        <dbReference type="SAM" id="Phobius"/>
    </source>
</evidence>
<sequence length="480" mass="52698">MLFGSLAPWDEGDLPAPPPFSVRNLFRTIGPGAILLAGSIGGGEWLIGPTITVKYGMNILWIATVAIALQLLFNLEAIRYTLYTGEPILVGIMRLRPGSRFWAGGYIFATISQLGVPALAAGCASVLFASFAGHLAGEGDATMLNYLTYAVIVFTICILLSGKTIERMLEYFSWIMIAFIFSFLIIVNVLFVPLDHWMKTLTGFFQFGSLPADVDVLLLAAFAATAGSGGVGNLVITNWYRDKGFGMGGKVGAITSAFSHSEMQLSSVGKVFPITEDNLRNWNSWWKYVSADQIWLWGVGCLVGMFLNVNLATAVIPDNTNMDHMAAGAFQARYMAEHLWSGFWWLALLNGFWVLMSTHLSNTDVLIRTVTDIVWVASPRLRERRRMNISRLYYAFLAIATVWGLFAVNWGHAISLFKILGAVAGPVLAIAAVQILIVNTSLLPKELRPPLWRRCALALCAICYGCLSAALLWDLFLAKN</sequence>
<keyword evidence="1" id="KW-0472">Membrane</keyword>
<feature type="transmembrane region" description="Helical" evidence="1">
    <location>
        <begin position="455"/>
        <end position="476"/>
    </location>
</feature>
<feature type="transmembrane region" description="Helical" evidence="1">
    <location>
        <begin position="214"/>
        <end position="240"/>
    </location>
</feature>
<feature type="transmembrane region" description="Helical" evidence="1">
    <location>
        <begin position="294"/>
        <end position="316"/>
    </location>
</feature>
<keyword evidence="1" id="KW-0812">Transmembrane</keyword>
<dbReference type="Proteomes" id="UP000317171">
    <property type="component" value="Chromosome"/>
</dbReference>
<dbReference type="AlphaFoldDB" id="A0A517RCQ5"/>
<feature type="transmembrane region" description="Helical" evidence="1">
    <location>
        <begin position="392"/>
        <end position="413"/>
    </location>
</feature>
<feature type="transmembrane region" description="Helical" evidence="1">
    <location>
        <begin position="174"/>
        <end position="194"/>
    </location>
</feature>
<feature type="transmembrane region" description="Helical" evidence="1">
    <location>
        <begin position="103"/>
        <end position="131"/>
    </location>
</feature>
<feature type="transmembrane region" description="Helical" evidence="1">
    <location>
        <begin position="342"/>
        <end position="360"/>
    </location>
</feature>
<evidence type="ECO:0000313" key="3">
    <source>
        <dbReference type="Proteomes" id="UP000317171"/>
    </source>
</evidence>
<evidence type="ECO:0000313" key="2">
    <source>
        <dbReference type="EMBL" id="QDT41660.1"/>
    </source>
</evidence>
<feature type="transmembrane region" description="Helical" evidence="1">
    <location>
        <begin position="59"/>
        <end position="82"/>
    </location>
</feature>